<evidence type="ECO:0000313" key="3">
    <source>
        <dbReference type="EMBL" id="KAK9890224.1"/>
    </source>
</evidence>
<evidence type="ECO:0000256" key="1">
    <source>
        <dbReference type="SAM" id="MobiDB-lite"/>
    </source>
</evidence>
<feature type="compositionally biased region" description="Polar residues" evidence="1">
    <location>
        <begin position="160"/>
        <end position="169"/>
    </location>
</feature>
<keyword evidence="2" id="KW-0812">Transmembrane</keyword>
<protein>
    <recommendedName>
        <fullName evidence="5">Zinc finger PHD-type domain-containing protein</fullName>
    </recommendedName>
</protein>
<sequence length="207" mass="23376">MDVCKKCSDNFFVNNKLCKLSNGKYHLSCVSLKDSWINVNINIIWLCDSCVDKMNAAMNYVNSEGTQNTLVLQEFITHLVREKDLLQKLVNKKEYTMNLQNEVIASLNDGSLKSNNPAGNVKNNFYKRAMSSPSALTLSHTKSLTTETGSATENREVNITKMNSRSATPNPDIPKPRAGNEPMRKNIFFCAWVLLIYFFFQFSGPTV</sequence>
<gene>
    <name evidence="3" type="ORF">WA026_010337</name>
</gene>
<feature type="transmembrane region" description="Helical" evidence="2">
    <location>
        <begin position="187"/>
        <end position="204"/>
    </location>
</feature>
<evidence type="ECO:0000256" key="2">
    <source>
        <dbReference type="SAM" id="Phobius"/>
    </source>
</evidence>
<proteinExistence type="predicted"/>
<organism evidence="3 4">
    <name type="scientific">Henosepilachna vigintioctopunctata</name>
    <dbReference type="NCBI Taxonomy" id="420089"/>
    <lineage>
        <taxon>Eukaryota</taxon>
        <taxon>Metazoa</taxon>
        <taxon>Ecdysozoa</taxon>
        <taxon>Arthropoda</taxon>
        <taxon>Hexapoda</taxon>
        <taxon>Insecta</taxon>
        <taxon>Pterygota</taxon>
        <taxon>Neoptera</taxon>
        <taxon>Endopterygota</taxon>
        <taxon>Coleoptera</taxon>
        <taxon>Polyphaga</taxon>
        <taxon>Cucujiformia</taxon>
        <taxon>Coccinelloidea</taxon>
        <taxon>Coccinellidae</taxon>
        <taxon>Epilachninae</taxon>
        <taxon>Epilachnini</taxon>
        <taxon>Henosepilachna</taxon>
    </lineage>
</organism>
<accession>A0AAW1V4Q5</accession>
<evidence type="ECO:0000313" key="4">
    <source>
        <dbReference type="Proteomes" id="UP001431783"/>
    </source>
</evidence>
<dbReference type="AlphaFoldDB" id="A0AAW1V4Q5"/>
<reference evidence="3 4" key="1">
    <citation type="submission" date="2023-03" db="EMBL/GenBank/DDBJ databases">
        <title>Genome insight into feeding habits of ladybird beetles.</title>
        <authorList>
            <person name="Li H.-S."/>
            <person name="Huang Y.-H."/>
            <person name="Pang H."/>
        </authorList>
    </citation>
    <scope>NUCLEOTIDE SEQUENCE [LARGE SCALE GENOMIC DNA]</scope>
    <source>
        <strain evidence="3">SYSU_2023b</strain>
        <tissue evidence="3">Whole body</tissue>
    </source>
</reference>
<name>A0AAW1V4Q5_9CUCU</name>
<dbReference type="EMBL" id="JARQZJ010000125">
    <property type="protein sequence ID" value="KAK9890224.1"/>
    <property type="molecule type" value="Genomic_DNA"/>
</dbReference>
<feature type="compositionally biased region" description="Polar residues" evidence="1">
    <location>
        <begin position="137"/>
        <end position="152"/>
    </location>
</feature>
<dbReference type="Proteomes" id="UP001431783">
    <property type="component" value="Unassembled WGS sequence"/>
</dbReference>
<keyword evidence="2" id="KW-0472">Membrane</keyword>
<keyword evidence="2" id="KW-1133">Transmembrane helix</keyword>
<keyword evidence="4" id="KW-1185">Reference proteome</keyword>
<evidence type="ECO:0008006" key="5">
    <source>
        <dbReference type="Google" id="ProtNLM"/>
    </source>
</evidence>
<comment type="caution">
    <text evidence="3">The sequence shown here is derived from an EMBL/GenBank/DDBJ whole genome shotgun (WGS) entry which is preliminary data.</text>
</comment>
<feature type="region of interest" description="Disordered" evidence="1">
    <location>
        <begin position="137"/>
        <end position="179"/>
    </location>
</feature>